<keyword evidence="3" id="KW-1185">Reference proteome</keyword>
<dbReference type="EMBL" id="JAKEKT020000086">
    <property type="protein sequence ID" value="KAL1637691.1"/>
    <property type="molecule type" value="Genomic_DNA"/>
</dbReference>
<evidence type="ECO:0000313" key="2">
    <source>
        <dbReference type="EMBL" id="KAL1637691.1"/>
    </source>
</evidence>
<protein>
    <submittedName>
        <fullName evidence="2">Uncharacterized protein</fullName>
    </submittedName>
</protein>
<feature type="compositionally biased region" description="Low complexity" evidence="1">
    <location>
        <begin position="13"/>
        <end position="50"/>
    </location>
</feature>
<gene>
    <name evidence="2" type="ORF">SLS58_009222</name>
</gene>
<proteinExistence type="predicted"/>
<organism evidence="2 3">
    <name type="scientific">Diplodia intermedia</name>
    <dbReference type="NCBI Taxonomy" id="856260"/>
    <lineage>
        <taxon>Eukaryota</taxon>
        <taxon>Fungi</taxon>
        <taxon>Dikarya</taxon>
        <taxon>Ascomycota</taxon>
        <taxon>Pezizomycotina</taxon>
        <taxon>Dothideomycetes</taxon>
        <taxon>Dothideomycetes incertae sedis</taxon>
        <taxon>Botryosphaeriales</taxon>
        <taxon>Botryosphaeriaceae</taxon>
        <taxon>Diplodia</taxon>
    </lineage>
</organism>
<dbReference type="Proteomes" id="UP001521184">
    <property type="component" value="Unassembled WGS sequence"/>
</dbReference>
<feature type="region of interest" description="Disordered" evidence="1">
    <location>
        <begin position="1"/>
        <end position="50"/>
    </location>
</feature>
<feature type="compositionally biased region" description="Pro residues" evidence="1">
    <location>
        <begin position="1"/>
        <end position="12"/>
    </location>
</feature>
<sequence length="208" mass="21833">MASSAPPAPPAAGPAAAAATTAAAASTTSAGATTSTSTSTNTTTSTTTNPAARRALLLSLTRAQGGLEAAKRSIAAGLAELHSGSERDDAAVDQLRLLARQQLLGVLQDAAAARTTASAAGTMQPADRNYCRHQLRQVLRLGRAAMGSTHADFQRARRNCPHIKYRLERVVERGDGWWASAEEGERNRCASKRERNQCLKEGAKPQCL</sequence>
<evidence type="ECO:0000256" key="1">
    <source>
        <dbReference type="SAM" id="MobiDB-lite"/>
    </source>
</evidence>
<comment type="caution">
    <text evidence="2">The sequence shown here is derived from an EMBL/GenBank/DDBJ whole genome shotgun (WGS) entry which is preliminary data.</text>
</comment>
<reference evidence="2 3" key="1">
    <citation type="journal article" date="2023" name="Plant Dis.">
        <title>First Report of Diplodia intermedia Causing Canker and Dieback Diseases on Apple Trees in Canada.</title>
        <authorList>
            <person name="Ellouze W."/>
            <person name="Ilyukhin E."/>
            <person name="Sulman M."/>
            <person name="Ali S."/>
        </authorList>
    </citation>
    <scope>NUCLEOTIDE SEQUENCE [LARGE SCALE GENOMIC DNA]</scope>
    <source>
        <strain evidence="2 3">M45-28</strain>
    </source>
</reference>
<name>A0ABR3TE41_9PEZI</name>
<evidence type="ECO:0000313" key="3">
    <source>
        <dbReference type="Proteomes" id="UP001521184"/>
    </source>
</evidence>
<accession>A0ABR3TE41</accession>